<feature type="non-terminal residue" evidence="1">
    <location>
        <position position="58"/>
    </location>
</feature>
<dbReference type="EMBL" id="UINC01123084">
    <property type="protein sequence ID" value="SVC99316.1"/>
    <property type="molecule type" value="Genomic_DNA"/>
</dbReference>
<name>A0A382RNU0_9ZZZZ</name>
<dbReference type="AlphaFoldDB" id="A0A382RNU0"/>
<gene>
    <name evidence="1" type="ORF">METZ01_LOCUS352170</name>
</gene>
<reference evidence="1" key="1">
    <citation type="submission" date="2018-05" db="EMBL/GenBank/DDBJ databases">
        <authorList>
            <person name="Lanie J.A."/>
            <person name="Ng W.-L."/>
            <person name="Kazmierczak K.M."/>
            <person name="Andrzejewski T.M."/>
            <person name="Davidsen T.M."/>
            <person name="Wayne K.J."/>
            <person name="Tettelin H."/>
            <person name="Glass J.I."/>
            <person name="Rusch D."/>
            <person name="Podicherti R."/>
            <person name="Tsui H.-C.T."/>
            <person name="Winkler M.E."/>
        </authorList>
    </citation>
    <scope>NUCLEOTIDE SEQUENCE</scope>
</reference>
<accession>A0A382RNU0</accession>
<organism evidence="1">
    <name type="scientific">marine metagenome</name>
    <dbReference type="NCBI Taxonomy" id="408172"/>
    <lineage>
        <taxon>unclassified sequences</taxon>
        <taxon>metagenomes</taxon>
        <taxon>ecological metagenomes</taxon>
    </lineage>
</organism>
<proteinExistence type="predicted"/>
<evidence type="ECO:0000313" key="1">
    <source>
        <dbReference type="EMBL" id="SVC99316.1"/>
    </source>
</evidence>
<sequence>MNYFKTLTSTTLVLFFSVLMMLPFSTTVAQDSGNEASNQGLLEEIIVTARKREENLMD</sequence>
<protein>
    <submittedName>
        <fullName evidence="1">Uncharacterized protein</fullName>
    </submittedName>
</protein>